<dbReference type="Proteomes" id="UP000295106">
    <property type="component" value="Unassembled WGS sequence"/>
</dbReference>
<sequence>MKTLSNLRIGTRLGLSFAAVLALMAIMTAVGIYELRRIGTLGAERDVAIERAADLETWKSNTRLNLARALSIAASGFQEATVAAIEPQMKKTTAEISTLQKALEAGSESADEKAAFADIAAKRKVYIDTRNKASAAFKEGSVVEGERLVNGPMTSTAEAYLAAIEAHQQRAKAHAQELANRVSGAIRTAVYTLAGMLAAAIAAGLALGWSMTRSVTRPLAESIEAAQRIAAHDLTQPVPDTARGDEIGTLLRALRDMQASLTTMVEQIRTGTSSVAGASGEIASASTDLSHRTEQTSGSLQQTASTMEEITATVAQTADSARTANQLASSASSVAQRGGQVVAQVVQTMEEINASSKKIADIIGTVDGIAFQTNILALNAAVEAARAGEQGRGFAVVAGEVRSLAQRSAEAAREIKTLIGGSVEKVESGARLVGDAGSTMNEIVAGVQRVADIIGEVMAAATEQSQGIGQVNSAIAGLDQMTQQNAALVEESTAAAESLREQADRLSALVATFRVPGSNAGSPVSAPPPARPAPVRAQAAPVAAAVIARARDSARPATPTPAPKAATTAPAPKAAAAPAARAEPAAPAAPSSPRADDDWETF</sequence>
<dbReference type="PROSITE" id="PS50111">
    <property type="entry name" value="CHEMOTAXIS_TRANSDUC_2"/>
    <property type="match status" value="1"/>
</dbReference>
<dbReference type="Gene3D" id="1.10.287.950">
    <property type="entry name" value="Methyl-accepting chemotaxis protein"/>
    <property type="match status" value="1"/>
</dbReference>
<dbReference type="Pfam" id="PF00015">
    <property type="entry name" value="MCPsignal"/>
    <property type="match status" value="1"/>
</dbReference>
<dbReference type="InterPro" id="IPR003660">
    <property type="entry name" value="HAMP_dom"/>
</dbReference>
<dbReference type="SUPFAM" id="SSF58104">
    <property type="entry name" value="Methyl-accepting chemotaxis protein (MCP) signaling domain"/>
    <property type="match status" value="1"/>
</dbReference>
<feature type="transmembrane region" description="Helical" evidence="6">
    <location>
        <begin position="12"/>
        <end position="35"/>
    </location>
</feature>
<comment type="caution">
    <text evidence="9">The sequence shown here is derived from an EMBL/GenBank/DDBJ whole genome shotgun (WGS) entry which is preliminary data.</text>
</comment>
<dbReference type="FunFam" id="1.10.287.950:FF:000001">
    <property type="entry name" value="Methyl-accepting chemotaxis sensory transducer"/>
    <property type="match status" value="1"/>
</dbReference>
<comment type="subcellular location">
    <subcellularLocation>
        <location evidence="1">Membrane</location>
    </subcellularLocation>
</comment>
<dbReference type="InterPro" id="IPR051310">
    <property type="entry name" value="MCP_chemotaxis"/>
</dbReference>
<feature type="domain" description="HAMP" evidence="8">
    <location>
        <begin position="213"/>
        <end position="266"/>
    </location>
</feature>
<evidence type="ECO:0000256" key="5">
    <source>
        <dbReference type="SAM" id="MobiDB-lite"/>
    </source>
</evidence>
<dbReference type="PROSITE" id="PS50885">
    <property type="entry name" value="HAMP"/>
    <property type="match status" value="1"/>
</dbReference>
<dbReference type="InterPro" id="IPR047347">
    <property type="entry name" value="YvaQ-like_sensor"/>
</dbReference>
<name>A0A4R2LV32_RUBGE</name>
<keyword evidence="4" id="KW-0807">Transducer</keyword>
<dbReference type="PANTHER" id="PTHR43531:SF14">
    <property type="entry name" value="METHYL-ACCEPTING CHEMOTAXIS PROTEIN I-RELATED"/>
    <property type="match status" value="1"/>
</dbReference>
<evidence type="ECO:0000313" key="10">
    <source>
        <dbReference type="Proteomes" id="UP000295106"/>
    </source>
</evidence>
<feature type="domain" description="Methyl-accepting transducer" evidence="7">
    <location>
        <begin position="271"/>
        <end position="500"/>
    </location>
</feature>
<protein>
    <submittedName>
        <fullName evidence="9">Methyl-accepting chemotaxis protein</fullName>
    </submittedName>
</protein>
<dbReference type="CDD" id="cd11386">
    <property type="entry name" value="MCP_signal"/>
    <property type="match status" value="1"/>
</dbReference>
<gene>
    <name evidence="9" type="ORF">EV684_11723</name>
</gene>
<reference evidence="9 10" key="1">
    <citation type="submission" date="2019-03" db="EMBL/GenBank/DDBJ databases">
        <title>Genomic Encyclopedia of Type Strains, Phase IV (KMG-IV): sequencing the most valuable type-strain genomes for metagenomic binning, comparative biology and taxonomic classification.</title>
        <authorList>
            <person name="Goeker M."/>
        </authorList>
    </citation>
    <scope>NUCLEOTIDE SEQUENCE [LARGE SCALE GENOMIC DNA]</scope>
    <source>
        <strain evidence="9 10">DSM 1709</strain>
    </source>
</reference>
<accession>A0A4R2LV32</accession>
<proteinExistence type="inferred from homology"/>
<dbReference type="SMART" id="SM00304">
    <property type="entry name" value="HAMP"/>
    <property type="match status" value="1"/>
</dbReference>
<keyword evidence="6" id="KW-0812">Transmembrane</keyword>
<dbReference type="GO" id="GO:0007165">
    <property type="term" value="P:signal transduction"/>
    <property type="evidence" value="ECO:0007669"/>
    <property type="project" value="UniProtKB-KW"/>
</dbReference>
<dbReference type="SMART" id="SM00283">
    <property type="entry name" value="MA"/>
    <property type="match status" value="1"/>
</dbReference>
<dbReference type="RefSeq" id="WP_165908560.1">
    <property type="nucleotide sequence ID" value="NZ_CP181386.1"/>
</dbReference>
<dbReference type="AlphaFoldDB" id="A0A4R2LV32"/>
<evidence type="ECO:0000256" key="6">
    <source>
        <dbReference type="SAM" id="Phobius"/>
    </source>
</evidence>
<dbReference type="InterPro" id="IPR024478">
    <property type="entry name" value="HlyB_4HB_MCP"/>
</dbReference>
<feature type="region of interest" description="Disordered" evidence="5">
    <location>
        <begin position="550"/>
        <end position="602"/>
    </location>
</feature>
<comment type="similarity">
    <text evidence="3">Belongs to the methyl-accepting chemotaxis (MCP) protein family.</text>
</comment>
<dbReference type="GeneID" id="99683697"/>
<keyword evidence="6" id="KW-0472">Membrane</keyword>
<evidence type="ECO:0000259" key="8">
    <source>
        <dbReference type="PROSITE" id="PS50885"/>
    </source>
</evidence>
<dbReference type="InterPro" id="IPR004089">
    <property type="entry name" value="MCPsignal_dom"/>
</dbReference>
<keyword evidence="2" id="KW-0488">Methylation</keyword>
<evidence type="ECO:0000256" key="1">
    <source>
        <dbReference type="ARBA" id="ARBA00004370"/>
    </source>
</evidence>
<dbReference type="CDD" id="cd19411">
    <property type="entry name" value="MCP2201-like_sensor"/>
    <property type="match status" value="1"/>
</dbReference>
<dbReference type="PANTHER" id="PTHR43531">
    <property type="entry name" value="PROTEIN ICFG"/>
    <property type="match status" value="1"/>
</dbReference>
<organism evidence="9 10">
    <name type="scientific">Rubrivivax gelatinosus</name>
    <name type="common">Rhodocyclus gelatinosus</name>
    <name type="synonym">Rhodopseudomonas gelatinosa</name>
    <dbReference type="NCBI Taxonomy" id="28068"/>
    <lineage>
        <taxon>Bacteria</taxon>
        <taxon>Pseudomonadati</taxon>
        <taxon>Pseudomonadota</taxon>
        <taxon>Betaproteobacteria</taxon>
        <taxon>Burkholderiales</taxon>
        <taxon>Sphaerotilaceae</taxon>
        <taxon>Rubrivivax</taxon>
    </lineage>
</organism>
<evidence type="ECO:0000256" key="3">
    <source>
        <dbReference type="ARBA" id="ARBA00029447"/>
    </source>
</evidence>
<dbReference type="CDD" id="cd06225">
    <property type="entry name" value="HAMP"/>
    <property type="match status" value="1"/>
</dbReference>
<dbReference type="GO" id="GO:0004888">
    <property type="term" value="F:transmembrane signaling receptor activity"/>
    <property type="evidence" value="ECO:0007669"/>
    <property type="project" value="InterPro"/>
</dbReference>
<evidence type="ECO:0000313" key="9">
    <source>
        <dbReference type="EMBL" id="TCO98378.1"/>
    </source>
</evidence>
<dbReference type="GO" id="GO:0005886">
    <property type="term" value="C:plasma membrane"/>
    <property type="evidence" value="ECO:0007669"/>
    <property type="project" value="TreeGrafter"/>
</dbReference>
<dbReference type="Pfam" id="PF12729">
    <property type="entry name" value="4HB_MCP_1"/>
    <property type="match status" value="1"/>
</dbReference>
<evidence type="ECO:0000256" key="4">
    <source>
        <dbReference type="PROSITE-ProRule" id="PRU00284"/>
    </source>
</evidence>
<evidence type="ECO:0000256" key="2">
    <source>
        <dbReference type="ARBA" id="ARBA00022481"/>
    </source>
</evidence>
<dbReference type="PRINTS" id="PR00260">
    <property type="entry name" value="CHEMTRNSDUCR"/>
</dbReference>
<keyword evidence="6" id="KW-1133">Transmembrane helix</keyword>
<feature type="compositionally biased region" description="Low complexity" evidence="5">
    <location>
        <begin position="563"/>
        <end position="593"/>
    </location>
</feature>
<dbReference type="Pfam" id="PF00672">
    <property type="entry name" value="HAMP"/>
    <property type="match status" value="1"/>
</dbReference>
<dbReference type="InterPro" id="IPR004090">
    <property type="entry name" value="Chemotax_Me-accpt_rcpt"/>
</dbReference>
<dbReference type="GO" id="GO:0006935">
    <property type="term" value="P:chemotaxis"/>
    <property type="evidence" value="ECO:0007669"/>
    <property type="project" value="InterPro"/>
</dbReference>
<evidence type="ECO:0000259" key="7">
    <source>
        <dbReference type="PROSITE" id="PS50111"/>
    </source>
</evidence>
<dbReference type="EMBL" id="SLXD01000017">
    <property type="protein sequence ID" value="TCO98378.1"/>
    <property type="molecule type" value="Genomic_DNA"/>
</dbReference>